<sequence>MKFSANTASYCRLSQPSTSSNHNAPPRKRKPTTSLGTGNAIVGRKPDLEWRMHGRKRIMNKIARQPSIRDSASASTSPIAQPTSQPKISRQPLSTITEDLVCPDPIGPSNDSQKDLEYLHKLMQFVSPVKRDRKAAQLHRTESLSRLSDQAKTKVSATQVLEWSANLSDTQRAAFLARLDTTPRVPIGHPIPRLHLSMLGKPLISGGGSFYIQGEEGYERYTSSSAAKERYLKAIREETRWEGEAKLAQKKEIQERLRSEEEEAKARQLAEEVERRKGAEREAVRLRRKREEKQEAERQRVILEENQRRQRILADREQKRKEKQVEEERRERVRIETMEAQKNPFDLYDLKWAVIRGEKKDYDIPSELSFRQLPWPALFNVDKPEQLSYNDVENFVLSDARRGVWLGKSWKERIKLERLRWHPDRFCAKVLPFVQDCDREATLQGANRVTGYLTSIRERMEARTR</sequence>
<dbReference type="EMBL" id="JAYKXP010000026">
    <property type="protein sequence ID" value="KAK7044171.1"/>
    <property type="molecule type" value="Genomic_DNA"/>
</dbReference>
<feature type="compositionally biased region" description="Polar residues" evidence="2">
    <location>
        <begin position="1"/>
        <end position="23"/>
    </location>
</feature>
<gene>
    <name evidence="3" type="ORF">VNI00_007891</name>
</gene>
<reference evidence="3 4" key="1">
    <citation type="submission" date="2024-01" db="EMBL/GenBank/DDBJ databases">
        <title>A draft genome for a cacao thread blight-causing isolate of Paramarasmius palmivorus.</title>
        <authorList>
            <person name="Baruah I.K."/>
            <person name="Bukari Y."/>
            <person name="Amoako-Attah I."/>
            <person name="Meinhardt L.W."/>
            <person name="Bailey B.A."/>
            <person name="Cohen S.P."/>
        </authorList>
    </citation>
    <scope>NUCLEOTIDE SEQUENCE [LARGE SCALE GENOMIC DNA]</scope>
    <source>
        <strain evidence="3 4">GH-12</strain>
    </source>
</reference>
<feature type="compositionally biased region" description="Polar residues" evidence="2">
    <location>
        <begin position="68"/>
        <end position="92"/>
    </location>
</feature>
<keyword evidence="4" id="KW-1185">Reference proteome</keyword>
<dbReference type="Proteomes" id="UP001383192">
    <property type="component" value="Unassembled WGS sequence"/>
</dbReference>
<keyword evidence="1" id="KW-0175">Coiled coil</keyword>
<feature type="coiled-coil region" evidence="1">
    <location>
        <begin position="243"/>
        <end position="338"/>
    </location>
</feature>
<dbReference type="AlphaFoldDB" id="A0AAW0CZ83"/>
<evidence type="ECO:0000313" key="3">
    <source>
        <dbReference type="EMBL" id="KAK7044171.1"/>
    </source>
</evidence>
<proteinExistence type="predicted"/>
<comment type="caution">
    <text evidence="3">The sequence shown here is derived from an EMBL/GenBank/DDBJ whole genome shotgun (WGS) entry which is preliminary data.</text>
</comment>
<feature type="region of interest" description="Disordered" evidence="2">
    <location>
        <begin position="60"/>
        <end position="92"/>
    </location>
</feature>
<protein>
    <submittedName>
        <fullName evidence="3">Uncharacterized protein</fullName>
    </submittedName>
</protein>
<name>A0AAW0CZ83_9AGAR</name>
<feature type="region of interest" description="Disordered" evidence="2">
    <location>
        <begin position="1"/>
        <end position="42"/>
    </location>
</feature>
<evidence type="ECO:0000256" key="2">
    <source>
        <dbReference type="SAM" id="MobiDB-lite"/>
    </source>
</evidence>
<organism evidence="3 4">
    <name type="scientific">Paramarasmius palmivorus</name>
    <dbReference type="NCBI Taxonomy" id="297713"/>
    <lineage>
        <taxon>Eukaryota</taxon>
        <taxon>Fungi</taxon>
        <taxon>Dikarya</taxon>
        <taxon>Basidiomycota</taxon>
        <taxon>Agaricomycotina</taxon>
        <taxon>Agaricomycetes</taxon>
        <taxon>Agaricomycetidae</taxon>
        <taxon>Agaricales</taxon>
        <taxon>Marasmiineae</taxon>
        <taxon>Marasmiaceae</taxon>
        <taxon>Paramarasmius</taxon>
    </lineage>
</organism>
<accession>A0AAW0CZ83</accession>
<evidence type="ECO:0000313" key="4">
    <source>
        <dbReference type="Proteomes" id="UP001383192"/>
    </source>
</evidence>
<evidence type="ECO:0000256" key="1">
    <source>
        <dbReference type="SAM" id="Coils"/>
    </source>
</evidence>